<keyword evidence="3" id="KW-1185">Reference proteome</keyword>
<organism evidence="2 3">
    <name type="scientific">Orbilia blumenaviensis</name>
    <dbReference type="NCBI Taxonomy" id="1796055"/>
    <lineage>
        <taxon>Eukaryota</taxon>
        <taxon>Fungi</taxon>
        <taxon>Dikarya</taxon>
        <taxon>Ascomycota</taxon>
        <taxon>Pezizomycotina</taxon>
        <taxon>Orbiliomycetes</taxon>
        <taxon>Orbiliales</taxon>
        <taxon>Orbiliaceae</taxon>
        <taxon>Orbilia</taxon>
    </lineage>
</organism>
<comment type="caution">
    <text evidence="2">The sequence shown here is derived from an EMBL/GenBank/DDBJ whole genome shotgun (WGS) entry which is preliminary data.</text>
</comment>
<dbReference type="AlphaFoldDB" id="A0AAV9U7L4"/>
<feature type="region of interest" description="Disordered" evidence="1">
    <location>
        <begin position="17"/>
        <end position="58"/>
    </location>
</feature>
<evidence type="ECO:0008006" key="4">
    <source>
        <dbReference type="Google" id="ProtNLM"/>
    </source>
</evidence>
<evidence type="ECO:0000313" key="3">
    <source>
        <dbReference type="Proteomes" id="UP001373714"/>
    </source>
</evidence>
<reference evidence="2 3" key="1">
    <citation type="submission" date="2019-10" db="EMBL/GenBank/DDBJ databases">
        <authorList>
            <person name="Palmer J.M."/>
        </authorList>
    </citation>
    <scope>NUCLEOTIDE SEQUENCE [LARGE SCALE GENOMIC DNA]</scope>
    <source>
        <strain evidence="2 3">TWF730</strain>
    </source>
</reference>
<protein>
    <recommendedName>
        <fullName evidence="4">F-box domain-containing protein</fullName>
    </recommendedName>
</protein>
<gene>
    <name evidence="2" type="ORF">TWF730_003012</name>
</gene>
<dbReference type="EMBL" id="JAVHNS010000013">
    <property type="protein sequence ID" value="KAK6337617.1"/>
    <property type="molecule type" value="Genomic_DNA"/>
</dbReference>
<sequence length="485" mass="55409">MRQRSLFRVSINPEKSIKPTRTSSLDRRTFLEPPRLTKSTSKSGSSLRSFFSSSSSNRNLPVKKGRGILDLPSEVIQQVLSYSDVSKSDRINLSETCSGLRFSVLQSVYKNFELKIAYRKEPQFKLLVHKKGNSEVFNTFNRNKHMIRSLKVVFEDVTALVTGHSRTLYRNGEYTYSELELEDLFWLLSGCGQVRSFGLVMPKDSPFNFNIALKLLQNAISNIPRLDDLKIQCRPCRFDLFEFLDGLVSEDETKFATLDSLSISLYGLADGNPANDKIFEALYMALGSAKDHVTKFQLAVATDELETAKKPQCCGLHRPFDYKQPMLDVTTGVQFPSVYQVELGLNGAFKCPERWLGVDYYNITKLIIRSYLKEHIFDIKASLGIWRFQNVKVLELHYQSENRNEETVWAFAKEMIPLFRNLSKAKIGETWSEVFRYCGVKSMTLKTATAVYMYMAQNGLGSSSPYTLKRLYYHEGVKISHLIAA</sequence>
<feature type="compositionally biased region" description="Low complexity" evidence="1">
    <location>
        <begin position="36"/>
        <end position="56"/>
    </location>
</feature>
<name>A0AAV9U7L4_9PEZI</name>
<accession>A0AAV9U7L4</accession>
<dbReference type="Proteomes" id="UP001373714">
    <property type="component" value="Unassembled WGS sequence"/>
</dbReference>
<evidence type="ECO:0000313" key="2">
    <source>
        <dbReference type="EMBL" id="KAK6337617.1"/>
    </source>
</evidence>
<proteinExistence type="predicted"/>
<evidence type="ECO:0000256" key="1">
    <source>
        <dbReference type="SAM" id="MobiDB-lite"/>
    </source>
</evidence>